<dbReference type="Pfam" id="PF13961">
    <property type="entry name" value="DUF4219"/>
    <property type="match status" value="1"/>
</dbReference>
<feature type="domain" description="DUF4219" evidence="1">
    <location>
        <begin position="21"/>
        <end position="45"/>
    </location>
</feature>
<dbReference type="EMBL" id="JAJSOW010000001">
    <property type="protein sequence ID" value="KAI9200180.1"/>
    <property type="molecule type" value="Genomic_DNA"/>
</dbReference>
<comment type="caution">
    <text evidence="2">The sequence shown here is derived from an EMBL/GenBank/DDBJ whole genome shotgun (WGS) entry which is preliminary data.</text>
</comment>
<evidence type="ECO:0000313" key="2">
    <source>
        <dbReference type="EMBL" id="KAI9200180.1"/>
    </source>
</evidence>
<dbReference type="Proteomes" id="UP001064489">
    <property type="component" value="Chromosome 9"/>
</dbReference>
<protein>
    <recommendedName>
        <fullName evidence="1">DUF4219 domain-containing protein</fullName>
    </recommendedName>
</protein>
<accession>A0AAD5JI65</accession>
<dbReference type="InterPro" id="IPR025314">
    <property type="entry name" value="DUF4219"/>
</dbReference>
<proteinExistence type="predicted"/>
<reference evidence="2" key="2">
    <citation type="submission" date="2023-02" db="EMBL/GenBank/DDBJ databases">
        <authorList>
            <person name="Swenson N.G."/>
            <person name="Wegrzyn J.L."/>
            <person name="Mcevoy S.L."/>
        </authorList>
    </citation>
    <scope>NUCLEOTIDE SEQUENCE</scope>
    <source>
        <strain evidence="2">91603</strain>
        <tissue evidence="2">Leaf</tissue>
    </source>
</reference>
<sequence>MSSSSVQNPSSPYSLLPNFAGENYNFWKVKMKTLLLSEGLWNIVKKGFTEPAEENEFSGPEKVKLEADRMTNAKALSKIQNGVIATISPRIMRSSTAKQDGRF</sequence>
<keyword evidence="3" id="KW-1185">Reference proteome</keyword>
<name>A0AAD5JI65_ACENE</name>
<evidence type="ECO:0000313" key="3">
    <source>
        <dbReference type="Proteomes" id="UP001064489"/>
    </source>
</evidence>
<gene>
    <name evidence="2" type="ORF">LWI28_003773</name>
</gene>
<organism evidence="2 3">
    <name type="scientific">Acer negundo</name>
    <name type="common">Box elder</name>
    <dbReference type="NCBI Taxonomy" id="4023"/>
    <lineage>
        <taxon>Eukaryota</taxon>
        <taxon>Viridiplantae</taxon>
        <taxon>Streptophyta</taxon>
        <taxon>Embryophyta</taxon>
        <taxon>Tracheophyta</taxon>
        <taxon>Spermatophyta</taxon>
        <taxon>Magnoliopsida</taxon>
        <taxon>eudicotyledons</taxon>
        <taxon>Gunneridae</taxon>
        <taxon>Pentapetalae</taxon>
        <taxon>rosids</taxon>
        <taxon>malvids</taxon>
        <taxon>Sapindales</taxon>
        <taxon>Sapindaceae</taxon>
        <taxon>Hippocastanoideae</taxon>
        <taxon>Acereae</taxon>
        <taxon>Acer</taxon>
    </lineage>
</organism>
<reference evidence="2" key="1">
    <citation type="journal article" date="2022" name="Plant J.">
        <title>Strategies of tolerance reflected in two North American maple genomes.</title>
        <authorList>
            <person name="McEvoy S.L."/>
            <person name="Sezen U.U."/>
            <person name="Trouern-Trend A."/>
            <person name="McMahon S.M."/>
            <person name="Schaberg P.G."/>
            <person name="Yang J."/>
            <person name="Wegrzyn J.L."/>
            <person name="Swenson N.G."/>
        </authorList>
    </citation>
    <scope>NUCLEOTIDE SEQUENCE</scope>
    <source>
        <strain evidence="2">91603</strain>
    </source>
</reference>
<dbReference type="AlphaFoldDB" id="A0AAD5JI65"/>
<evidence type="ECO:0000259" key="1">
    <source>
        <dbReference type="Pfam" id="PF13961"/>
    </source>
</evidence>